<sequence length="1072" mass="122401">MRSKMLSVTTLEGEFGMVIPDNIWAQSKKRKISADMGTSLNCFYSEFSLPTLNSYDYFMEPSVKELIAWEHTDPGHCSRVNDFTVGRIGYGQVKFLGQTDVRLLNIDQIVKFDRHEIVVYENEKDKPVAGEGLNKASIVTLILKVRSECLKGKVLNGFVKKLKSATERQGAHFISFNPLNGEWIFLVNHFSRFGLTEDDEDDIMMDDAAMLQHPGEMDDSGVPEADDQDLVHPVGTLLSHSLPAHLGLDPLKMQEMRMLMFPAEEAEEFDGPFSQEQQSFRKESARPSLHYSALNMNHKNSPPAVRRTPLALLGYNASNSDPSPPGTILMTSQNKGMPLKISKVEGFKLDLKCETPIRGNHSNNVVDAALFMGRSFRVGWGPNGILVHTGTPVAKTDSSMGYSSIITMEKVALDNVVRDENNNVKEDLVDLCFISPLELHKSMSHETTKVEVGPFRLKLQKLVSNRLTLAEICRNYVEIIERQLDVTGLPVAARTRLMHQVMVWELIKVLFSARDIGGHRKTSATDEEDIMHDKDSLPEIDLEALPLVRRAEFSYWLQESVCHRVQEEISCLNDSSELEHIFSLLTGRQLDAAVELAASRGDVRLGCLLSQAGGSMVNRSDVARQLDLWRINGLDFNFMEKDRLRLYELLAGNIQGSLGDTKLDWKRFLGLLMWYQLPPDTSLPEIIHSYEQLLLEGSAPYPVPVYIDEGPVEEEVNWSVGDRFDLAYYLMLLHADENTGSGVLKTMFSAFSSSHDALDYHMIWHQRAILEAIGTFSSNDLHVLDMSLVSQLLCLGLCHWAIYVVLQMPHRDDFPFLQTNLIREILFQYCEFWSTQETQRQFIEELGVPSAWMNEAMAVYCNYHGDLLKALEHFLESYNWQRAHTIFTTSVAHSLFLSAKHSEIWRLTTCMEENKAEIADWDLGAGIYVSFYLLRSLFLEENTVTELDSFESRTEACREFFGRLKESLDVWGSRLPVDASAWFNTFLLHMGANIKHLKCKIPKCLTQRWRRKFAVCSNQMERGPLLLFGWAPMIRWLTLPFQKTCVLVICRKQYHILRPFFLKQHRRFECIR</sequence>
<dbReference type="GO" id="GO:0005643">
    <property type="term" value="C:nuclear pore"/>
    <property type="evidence" value="ECO:0007669"/>
    <property type="project" value="UniProtKB-SubCell"/>
</dbReference>
<dbReference type="EMBL" id="KZ305033">
    <property type="protein sequence ID" value="PIA45827.1"/>
    <property type="molecule type" value="Genomic_DNA"/>
</dbReference>
<evidence type="ECO:0000259" key="8">
    <source>
        <dbReference type="PROSITE" id="PS51434"/>
    </source>
</evidence>
<dbReference type="PANTHER" id="PTHR23198">
    <property type="entry name" value="NUCLEOPORIN"/>
    <property type="match status" value="1"/>
</dbReference>
<dbReference type="GO" id="GO:0015031">
    <property type="term" value="P:protein transport"/>
    <property type="evidence" value="ECO:0007669"/>
    <property type="project" value="UniProtKB-KW"/>
</dbReference>
<evidence type="ECO:0000256" key="2">
    <source>
        <dbReference type="ARBA" id="ARBA00022448"/>
    </source>
</evidence>
<dbReference type="AlphaFoldDB" id="A0A2G5DRF9"/>
<keyword evidence="6" id="KW-0906">Nuclear pore complex</keyword>
<keyword evidence="3" id="KW-0509">mRNA transport</keyword>
<keyword evidence="7" id="KW-0539">Nucleus</keyword>
<evidence type="ECO:0000256" key="5">
    <source>
        <dbReference type="ARBA" id="ARBA00023010"/>
    </source>
</evidence>
<keyword evidence="4" id="KW-0653">Protein transport</keyword>
<evidence type="ECO:0000313" key="10">
    <source>
        <dbReference type="Proteomes" id="UP000230069"/>
    </source>
</evidence>
<comment type="subcellular location">
    <subcellularLocation>
        <location evidence="1">Nucleus</location>
        <location evidence="1">Nuclear pore complex</location>
    </subcellularLocation>
</comment>
<evidence type="ECO:0000256" key="1">
    <source>
        <dbReference type="ARBA" id="ARBA00004567"/>
    </source>
</evidence>
<dbReference type="InterPro" id="IPR036903">
    <property type="entry name" value="Nup98_auto-Pept-S59_dom_sf"/>
</dbReference>
<dbReference type="GO" id="GO:0051028">
    <property type="term" value="P:mRNA transport"/>
    <property type="evidence" value="ECO:0007669"/>
    <property type="project" value="UniProtKB-KW"/>
</dbReference>
<dbReference type="OrthoDB" id="3797628at2759"/>
<dbReference type="PROSITE" id="PS51434">
    <property type="entry name" value="NUP_C"/>
    <property type="match status" value="1"/>
</dbReference>
<dbReference type="InterPro" id="IPR037665">
    <property type="entry name" value="Nucleoporin_S59-like"/>
</dbReference>
<evidence type="ECO:0000256" key="3">
    <source>
        <dbReference type="ARBA" id="ARBA00022816"/>
    </source>
</evidence>
<accession>A0A2G5DRF9</accession>
<evidence type="ECO:0000256" key="6">
    <source>
        <dbReference type="ARBA" id="ARBA00023132"/>
    </source>
</evidence>
<dbReference type="Gene3D" id="1.25.40.690">
    <property type="match status" value="1"/>
</dbReference>
<protein>
    <recommendedName>
        <fullName evidence="8">Peptidase S59 domain-containing protein</fullName>
    </recommendedName>
</protein>
<dbReference type="PANTHER" id="PTHR23198:SF26">
    <property type="entry name" value="NUCLEAR PORE COMPLEX PROTEIN NUP96"/>
    <property type="match status" value="1"/>
</dbReference>
<evidence type="ECO:0000256" key="7">
    <source>
        <dbReference type="ARBA" id="ARBA00023242"/>
    </source>
</evidence>
<gene>
    <name evidence="9" type="ORF">AQUCO_01600220v1</name>
</gene>
<name>A0A2G5DRF9_AQUCA</name>
<proteinExistence type="predicted"/>
<dbReference type="InterPro" id="IPR007230">
    <property type="entry name" value="Nup98_auto-Pept-S59_dom"/>
</dbReference>
<dbReference type="STRING" id="218851.A0A2G5DRF9"/>
<keyword evidence="5" id="KW-0811">Translocation</keyword>
<evidence type="ECO:0000256" key="4">
    <source>
        <dbReference type="ARBA" id="ARBA00022927"/>
    </source>
</evidence>
<dbReference type="Pfam" id="PF04096">
    <property type="entry name" value="Nucleoporin2"/>
    <property type="match status" value="1"/>
</dbReference>
<dbReference type="InterPro" id="IPR021967">
    <property type="entry name" value="Nup98_C"/>
</dbReference>
<dbReference type="Proteomes" id="UP000230069">
    <property type="component" value="Unassembled WGS sequence"/>
</dbReference>
<dbReference type="Gene3D" id="3.30.1610.10">
    <property type="entry name" value="Peptidase S59, nucleoporin"/>
    <property type="match status" value="1"/>
</dbReference>
<dbReference type="Pfam" id="PF12110">
    <property type="entry name" value="Nup96"/>
    <property type="match status" value="1"/>
</dbReference>
<dbReference type="FunFam" id="1.25.40.690:FF:000002">
    <property type="entry name" value="Nuclear pore complex protein NUP96"/>
    <property type="match status" value="1"/>
</dbReference>
<feature type="domain" description="Peptidase S59" evidence="8">
    <location>
        <begin position="54"/>
        <end position="190"/>
    </location>
</feature>
<dbReference type="SUPFAM" id="SSF82215">
    <property type="entry name" value="C-terminal autoproteolytic domain of nucleoporin nup98"/>
    <property type="match status" value="1"/>
</dbReference>
<dbReference type="GO" id="GO:0017056">
    <property type="term" value="F:structural constituent of nuclear pore"/>
    <property type="evidence" value="ECO:0007669"/>
    <property type="project" value="InterPro"/>
</dbReference>
<evidence type="ECO:0000313" key="9">
    <source>
        <dbReference type="EMBL" id="PIA45827.1"/>
    </source>
</evidence>
<keyword evidence="10" id="KW-1185">Reference proteome</keyword>
<keyword evidence="2" id="KW-0813">Transport</keyword>
<reference evidence="9 10" key="1">
    <citation type="submission" date="2017-09" db="EMBL/GenBank/DDBJ databases">
        <title>WGS assembly of Aquilegia coerulea Goldsmith.</title>
        <authorList>
            <person name="Hodges S."/>
            <person name="Kramer E."/>
            <person name="Nordborg M."/>
            <person name="Tomkins J."/>
            <person name="Borevitz J."/>
            <person name="Derieg N."/>
            <person name="Yan J."/>
            <person name="Mihaltcheva S."/>
            <person name="Hayes R.D."/>
            <person name="Rokhsar D."/>
        </authorList>
    </citation>
    <scope>NUCLEOTIDE SEQUENCE [LARGE SCALE GENOMIC DNA]</scope>
    <source>
        <strain evidence="10">cv. Goldsmith</strain>
    </source>
</reference>
<organism evidence="9 10">
    <name type="scientific">Aquilegia coerulea</name>
    <name type="common">Rocky mountain columbine</name>
    <dbReference type="NCBI Taxonomy" id="218851"/>
    <lineage>
        <taxon>Eukaryota</taxon>
        <taxon>Viridiplantae</taxon>
        <taxon>Streptophyta</taxon>
        <taxon>Embryophyta</taxon>
        <taxon>Tracheophyta</taxon>
        <taxon>Spermatophyta</taxon>
        <taxon>Magnoliopsida</taxon>
        <taxon>Ranunculales</taxon>
        <taxon>Ranunculaceae</taxon>
        <taxon>Thalictroideae</taxon>
        <taxon>Aquilegia</taxon>
    </lineage>
</organism>
<dbReference type="FunCoup" id="A0A2G5DRF9">
    <property type="interactions" value="3693"/>
</dbReference>
<dbReference type="InParanoid" id="A0A2G5DRF9"/>